<dbReference type="InterPro" id="IPR058245">
    <property type="entry name" value="NreC/VraR/RcsB-like_REC"/>
</dbReference>
<dbReference type="PANTHER" id="PTHR43214">
    <property type="entry name" value="TWO-COMPONENT RESPONSE REGULATOR"/>
    <property type="match status" value="1"/>
</dbReference>
<evidence type="ECO:0000259" key="6">
    <source>
        <dbReference type="PROSITE" id="PS50043"/>
    </source>
</evidence>
<evidence type="ECO:0000313" key="8">
    <source>
        <dbReference type="EMBL" id="MVU77562.1"/>
    </source>
</evidence>
<feature type="domain" description="HTH luxR-type" evidence="6">
    <location>
        <begin position="162"/>
        <end position="227"/>
    </location>
</feature>
<dbReference type="Proteomes" id="UP000466794">
    <property type="component" value="Unassembled WGS sequence"/>
</dbReference>
<dbReference type="GO" id="GO:0003677">
    <property type="term" value="F:DNA binding"/>
    <property type="evidence" value="ECO:0007669"/>
    <property type="project" value="UniProtKB-KW"/>
</dbReference>
<dbReference type="SMART" id="SM00421">
    <property type="entry name" value="HTH_LUXR"/>
    <property type="match status" value="1"/>
</dbReference>
<dbReference type="GO" id="GO:0000160">
    <property type="term" value="P:phosphorelay signal transduction system"/>
    <property type="evidence" value="ECO:0007669"/>
    <property type="project" value="InterPro"/>
</dbReference>
<dbReference type="Pfam" id="PF00196">
    <property type="entry name" value="GerE"/>
    <property type="match status" value="1"/>
</dbReference>
<protein>
    <submittedName>
        <fullName evidence="8">Response regulator</fullName>
    </submittedName>
</protein>
<dbReference type="InterPro" id="IPR001789">
    <property type="entry name" value="Sig_transdc_resp-reg_receiver"/>
</dbReference>
<keyword evidence="4" id="KW-0804">Transcription</keyword>
<dbReference type="PRINTS" id="PR00038">
    <property type="entry name" value="HTHLUXR"/>
</dbReference>
<dbReference type="RefSeq" id="WP_157387249.1">
    <property type="nucleotide sequence ID" value="NZ_WRPP01000002.1"/>
</dbReference>
<dbReference type="EMBL" id="WRPP01000002">
    <property type="protein sequence ID" value="MVU77562.1"/>
    <property type="molecule type" value="Genomic_DNA"/>
</dbReference>
<evidence type="ECO:0000256" key="1">
    <source>
        <dbReference type="ARBA" id="ARBA00022553"/>
    </source>
</evidence>
<name>A0A7K1UT76_9NOCA</name>
<reference evidence="8 9" key="1">
    <citation type="submission" date="2019-12" db="EMBL/GenBank/DDBJ databases">
        <title>Nocardia sp. nov. ET3-3 isolated from soil.</title>
        <authorList>
            <person name="Kanchanasin P."/>
            <person name="Tanasupawat S."/>
            <person name="Yuki M."/>
            <person name="Kudo T."/>
        </authorList>
    </citation>
    <scope>NUCLEOTIDE SEQUENCE [LARGE SCALE GENOMIC DNA]</scope>
    <source>
        <strain evidence="8 9">ET3-3</strain>
    </source>
</reference>
<keyword evidence="2" id="KW-0805">Transcription regulation</keyword>
<gene>
    <name evidence="8" type="ORF">GPX89_09955</name>
</gene>
<evidence type="ECO:0000256" key="4">
    <source>
        <dbReference type="ARBA" id="ARBA00023163"/>
    </source>
</evidence>
<accession>A0A7K1UT76</accession>
<dbReference type="SUPFAM" id="SSF52172">
    <property type="entry name" value="CheY-like"/>
    <property type="match status" value="1"/>
</dbReference>
<comment type="caution">
    <text evidence="8">The sequence shown here is derived from an EMBL/GenBank/DDBJ whole genome shotgun (WGS) entry which is preliminary data.</text>
</comment>
<feature type="domain" description="Response regulatory" evidence="7">
    <location>
        <begin position="21"/>
        <end position="137"/>
    </location>
</feature>
<dbReference type="SUPFAM" id="SSF46894">
    <property type="entry name" value="C-terminal effector domain of the bipartite response regulators"/>
    <property type="match status" value="1"/>
</dbReference>
<proteinExistence type="predicted"/>
<evidence type="ECO:0000256" key="3">
    <source>
        <dbReference type="ARBA" id="ARBA00023125"/>
    </source>
</evidence>
<keyword evidence="9" id="KW-1185">Reference proteome</keyword>
<dbReference type="Gene3D" id="3.40.50.2300">
    <property type="match status" value="1"/>
</dbReference>
<evidence type="ECO:0000259" key="7">
    <source>
        <dbReference type="PROSITE" id="PS50110"/>
    </source>
</evidence>
<sequence>MTITTTSRPDPRAPTPQHPVRVVVVDRDRTVRDAIADLLEIDPTISVVGEADTLHRALTLLPGLAPDVVIIDPRLPDGDGLRICRNLKATKAATRCLVLTSQVEPEAMLDAVHAGAAGYMIKDLTELALGDAVKAIAAGKSRLDSHSTPVLMNEFRRRHSDQRALLASLTTMEMTILLLLAEGLSNKQIASRMFFTENTVRAYIARLMSKLGIDTPAQAGVYAAQLRNA</sequence>
<dbReference type="PROSITE" id="PS50043">
    <property type="entry name" value="HTH_LUXR_2"/>
    <property type="match status" value="1"/>
</dbReference>
<dbReference type="InterPro" id="IPR011006">
    <property type="entry name" value="CheY-like_superfamily"/>
</dbReference>
<dbReference type="CDD" id="cd17535">
    <property type="entry name" value="REC_NarL-like"/>
    <property type="match status" value="1"/>
</dbReference>
<dbReference type="PROSITE" id="PS50110">
    <property type="entry name" value="RESPONSE_REGULATORY"/>
    <property type="match status" value="1"/>
</dbReference>
<evidence type="ECO:0000256" key="2">
    <source>
        <dbReference type="ARBA" id="ARBA00023015"/>
    </source>
</evidence>
<dbReference type="SMART" id="SM00448">
    <property type="entry name" value="REC"/>
    <property type="match status" value="1"/>
</dbReference>
<keyword evidence="3" id="KW-0238">DNA-binding</keyword>
<organism evidence="8 9">
    <name type="scientific">Nocardia terrae</name>
    <dbReference type="NCBI Taxonomy" id="2675851"/>
    <lineage>
        <taxon>Bacteria</taxon>
        <taxon>Bacillati</taxon>
        <taxon>Actinomycetota</taxon>
        <taxon>Actinomycetes</taxon>
        <taxon>Mycobacteriales</taxon>
        <taxon>Nocardiaceae</taxon>
        <taxon>Nocardia</taxon>
    </lineage>
</organism>
<evidence type="ECO:0000256" key="5">
    <source>
        <dbReference type="PROSITE-ProRule" id="PRU00169"/>
    </source>
</evidence>
<keyword evidence="1 5" id="KW-0597">Phosphoprotein</keyword>
<dbReference type="PROSITE" id="PS00622">
    <property type="entry name" value="HTH_LUXR_1"/>
    <property type="match status" value="1"/>
</dbReference>
<feature type="modified residue" description="4-aspartylphosphate" evidence="5">
    <location>
        <position position="72"/>
    </location>
</feature>
<dbReference type="InterPro" id="IPR000792">
    <property type="entry name" value="Tscrpt_reg_LuxR_C"/>
</dbReference>
<evidence type="ECO:0000313" key="9">
    <source>
        <dbReference type="Proteomes" id="UP000466794"/>
    </source>
</evidence>
<dbReference type="AlphaFoldDB" id="A0A7K1UT76"/>
<dbReference type="Pfam" id="PF00072">
    <property type="entry name" value="Response_reg"/>
    <property type="match status" value="1"/>
</dbReference>
<dbReference type="InterPro" id="IPR016032">
    <property type="entry name" value="Sig_transdc_resp-reg_C-effctor"/>
</dbReference>
<dbReference type="CDD" id="cd06170">
    <property type="entry name" value="LuxR_C_like"/>
    <property type="match status" value="1"/>
</dbReference>
<dbReference type="GO" id="GO:0006355">
    <property type="term" value="P:regulation of DNA-templated transcription"/>
    <property type="evidence" value="ECO:0007669"/>
    <property type="project" value="InterPro"/>
</dbReference>
<dbReference type="PANTHER" id="PTHR43214:SF24">
    <property type="entry name" value="TRANSCRIPTIONAL REGULATORY PROTEIN NARL-RELATED"/>
    <property type="match status" value="1"/>
</dbReference>
<dbReference type="InterPro" id="IPR039420">
    <property type="entry name" value="WalR-like"/>
</dbReference>